<feature type="domain" description="EamA" evidence="7">
    <location>
        <begin position="6"/>
        <end position="140"/>
    </location>
</feature>
<keyword evidence="9" id="KW-1185">Reference proteome</keyword>
<feature type="transmembrane region" description="Helical" evidence="6">
    <location>
        <begin position="68"/>
        <end position="86"/>
    </location>
</feature>
<dbReference type="PANTHER" id="PTHR32322:SF18">
    <property type="entry name" value="S-ADENOSYLMETHIONINE_S-ADENOSYLHOMOCYSTEINE TRANSPORTER"/>
    <property type="match status" value="1"/>
</dbReference>
<comment type="subcellular location">
    <subcellularLocation>
        <location evidence="1">Cell membrane</location>
        <topology evidence="1">Multi-pass membrane protein</topology>
    </subcellularLocation>
</comment>
<dbReference type="RefSeq" id="WP_163285587.1">
    <property type="nucleotide sequence ID" value="NZ_JAAGVY010000021.1"/>
</dbReference>
<keyword evidence="5 6" id="KW-0472">Membrane</keyword>
<evidence type="ECO:0000256" key="6">
    <source>
        <dbReference type="SAM" id="Phobius"/>
    </source>
</evidence>
<organism evidence="8 9">
    <name type="scientific">Cryomorpha ignava</name>
    <dbReference type="NCBI Taxonomy" id="101383"/>
    <lineage>
        <taxon>Bacteria</taxon>
        <taxon>Pseudomonadati</taxon>
        <taxon>Bacteroidota</taxon>
        <taxon>Flavobacteriia</taxon>
        <taxon>Flavobacteriales</taxon>
        <taxon>Cryomorphaceae</taxon>
        <taxon>Cryomorpha</taxon>
    </lineage>
</organism>
<dbReference type="Proteomes" id="UP000486602">
    <property type="component" value="Unassembled WGS sequence"/>
</dbReference>
<reference evidence="8 9" key="1">
    <citation type="submission" date="2020-02" db="EMBL/GenBank/DDBJ databases">
        <title>Out from the shadows clarifying the taxonomy of the family Cryomorphaceae and related taxa by utilizing the GTDB taxonomic framework.</title>
        <authorList>
            <person name="Bowman J.P."/>
        </authorList>
    </citation>
    <scope>NUCLEOTIDE SEQUENCE [LARGE SCALE GENOMIC DNA]</scope>
    <source>
        <strain evidence="8 9">QSSC 1-22</strain>
    </source>
</reference>
<dbReference type="Gene3D" id="1.10.3730.20">
    <property type="match status" value="1"/>
</dbReference>
<dbReference type="Pfam" id="PF00892">
    <property type="entry name" value="EamA"/>
    <property type="match status" value="2"/>
</dbReference>
<dbReference type="SUPFAM" id="SSF103481">
    <property type="entry name" value="Multidrug resistance efflux transporter EmrE"/>
    <property type="match status" value="2"/>
</dbReference>
<keyword evidence="4 6" id="KW-1133">Transmembrane helix</keyword>
<feature type="transmembrane region" description="Helical" evidence="6">
    <location>
        <begin position="155"/>
        <end position="173"/>
    </location>
</feature>
<evidence type="ECO:0000256" key="5">
    <source>
        <dbReference type="ARBA" id="ARBA00023136"/>
    </source>
</evidence>
<dbReference type="EMBL" id="JAAGVY010000021">
    <property type="protein sequence ID" value="NEN24194.1"/>
    <property type="molecule type" value="Genomic_DNA"/>
</dbReference>
<feature type="transmembrane region" description="Helical" evidence="6">
    <location>
        <begin position="274"/>
        <end position="292"/>
    </location>
</feature>
<feature type="transmembrane region" description="Helical" evidence="6">
    <location>
        <begin position="251"/>
        <end position="268"/>
    </location>
</feature>
<evidence type="ECO:0000256" key="1">
    <source>
        <dbReference type="ARBA" id="ARBA00004651"/>
    </source>
</evidence>
<dbReference type="AlphaFoldDB" id="A0A7K3WRT3"/>
<feature type="transmembrane region" description="Helical" evidence="6">
    <location>
        <begin position="35"/>
        <end position="56"/>
    </location>
</feature>
<feature type="transmembrane region" description="Helical" evidence="6">
    <location>
        <begin position="124"/>
        <end position="143"/>
    </location>
</feature>
<dbReference type="InterPro" id="IPR037185">
    <property type="entry name" value="EmrE-like"/>
</dbReference>
<comment type="caution">
    <text evidence="8">The sequence shown here is derived from an EMBL/GenBank/DDBJ whole genome shotgun (WGS) entry which is preliminary data.</text>
</comment>
<keyword evidence="3 6" id="KW-0812">Transmembrane</keyword>
<sequence length="308" mass="33686">MTARTKAHLALLAVALIYGLNYIVAKEVMPKYILPRGFIFMRVVGASALFFILSVFVKSKQKIERKDWFRVLLCGVFGVASNQLLFFEGLNLTTPINAAVIMTVNPVLVLVMSAILLKETMGKWRILGVILGAAGALILILGKGEISLLNSDTELGNLFIFFNAASYAVYLVIVKPLMRKYDALLVIKWVFAAGMIFVIPAGIGQFSAIEWTAFTPTVTAQVLFVVVCTTFLAYLFNVYALKTLTSSTVSIYIYLQPLFATSVALMLGKDILTFRALVAAALIFIGVYLVSFKKPGSYSKPEGNSGTD</sequence>
<evidence type="ECO:0000259" key="7">
    <source>
        <dbReference type="Pfam" id="PF00892"/>
    </source>
</evidence>
<evidence type="ECO:0000256" key="4">
    <source>
        <dbReference type="ARBA" id="ARBA00022989"/>
    </source>
</evidence>
<dbReference type="InterPro" id="IPR000620">
    <property type="entry name" value="EamA_dom"/>
</dbReference>
<dbReference type="InterPro" id="IPR050638">
    <property type="entry name" value="AA-Vitamin_Transporters"/>
</dbReference>
<name>A0A7K3WRT3_9FLAO</name>
<evidence type="ECO:0000313" key="8">
    <source>
        <dbReference type="EMBL" id="NEN24194.1"/>
    </source>
</evidence>
<accession>A0A7K3WRT3</accession>
<feature type="transmembrane region" description="Helical" evidence="6">
    <location>
        <begin position="185"/>
        <end position="206"/>
    </location>
</feature>
<feature type="transmembrane region" description="Helical" evidence="6">
    <location>
        <begin position="98"/>
        <end position="117"/>
    </location>
</feature>
<protein>
    <submittedName>
        <fullName evidence="8">DMT family transporter</fullName>
    </submittedName>
</protein>
<feature type="transmembrane region" description="Helical" evidence="6">
    <location>
        <begin position="218"/>
        <end position="239"/>
    </location>
</feature>
<evidence type="ECO:0000256" key="3">
    <source>
        <dbReference type="ARBA" id="ARBA00022692"/>
    </source>
</evidence>
<proteinExistence type="predicted"/>
<evidence type="ECO:0000313" key="9">
    <source>
        <dbReference type="Proteomes" id="UP000486602"/>
    </source>
</evidence>
<dbReference type="PANTHER" id="PTHR32322">
    <property type="entry name" value="INNER MEMBRANE TRANSPORTER"/>
    <property type="match status" value="1"/>
</dbReference>
<evidence type="ECO:0000256" key="2">
    <source>
        <dbReference type="ARBA" id="ARBA00022475"/>
    </source>
</evidence>
<keyword evidence="2" id="KW-1003">Cell membrane</keyword>
<feature type="domain" description="EamA" evidence="7">
    <location>
        <begin position="155"/>
        <end position="291"/>
    </location>
</feature>
<dbReference type="GO" id="GO:0005886">
    <property type="term" value="C:plasma membrane"/>
    <property type="evidence" value="ECO:0007669"/>
    <property type="project" value="UniProtKB-SubCell"/>
</dbReference>
<gene>
    <name evidence="8" type="ORF">G3O08_11840</name>
</gene>